<gene>
    <name evidence="7" type="ORF">MEBOL_006293</name>
</gene>
<dbReference type="PROSITE" id="PS00676">
    <property type="entry name" value="SIGMA54_INTERACT_2"/>
    <property type="match status" value="1"/>
</dbReference>
<dbReference type="CDD" id="cd00009">
    <property type="entry name" value="AAA"/>
    <property type="match status" value="1"/>
</dbReference>
<dbReference type="InterPro" id="IPR027417">
    <property type="entry name" value="P-loop_NTPase"/>
</dbReference>
<sequence>MGEWLPMLRVFAQQEETLLICGATGTGKSRLARWFHAHSRRRDEAFEVLDLLSVPEELQMAELVGWKRGAFTGAVGSNVGSVARAEGGTLFIDEIDKLSLRAQAGLLHLLEERGYRALGEDSGKKRANVRFIIGTNADLLGAVRAGHFREDLYYRINVLPFRLPPLDERRDEIRPWARFMVERCKREHGPSDRVRLTAGAEQLLSSRSWPGNLRQLDNIVRRAFSLALVEAGGSGEVVIEEGSMARALACEAMPGPKPLSEALRRTARSFVEEARRREIPLDLDLADAFRGFVLGAAVQELGRDEAFRVLGREGLLRNRNHHKVLKREVERVNALLTALGEEDSSFSQMLTWEQ</sequence>
<keyword evidence="8" id="KW-1185">Reference proteome</keyword>
<dbReference type="Proteomes" id="UP000217289">
    <property type="component" value="Chromosome"/>
</dbReference>
<evidence type="ECO:0000256" key="4">
    <source>
        <dbReference type="ARBA" id="ARBA00023125"/>
    </source>
</evidence>
<name>A0A250IM24_9BACT</name>
<dbReference type="Gene3D" id="1.10.8.60">
    <property type="match status" value="1"/>
</dbReference>
<keyword evidence="1" id="KW-0547">Nucleotide-binding</keyword>
<dbReference type="PROSITE" id="PS00688">
    <property type="entry name" value="SIGMA54_INTERACT_3"/>
    <property type="match status" value="1"/>
</dbReference>
<dbReference type="KEGG" id="mbd:MEBOL_006293"/>
<dbReference type="PROSITE" id="PS50045">
    <property type="entry name" value="SIGMA54_INTERACT_4"/>
    <property type="match status" value="1"/>
</dbReference>
<keyword evidence="4" id="KW-0238">DNA-binding</keyword>
<dbReference type="PANTHER" id="PTHR32071:SF14">
    <property type="entry name" value="TRANSCRIPTIONAL REGULATORY PROTEIN RTCR"/>
    <property type="match status" value="1"/>
</dbReference>
<dbReference type="Pfam" id="PF00158">
    <property type="entry name" value="Sigma54_activat"/>
    <property type="match status" value="1"/>
</dbReference>
<feature type="domain" description="Sigma-54 factor interaction" evidence="6">
    <location>
        <begin position="1"/>
        <end position="225"/>
    </location>
</feature>
<evidence type="ECO:0000256" key="1">
    <source>
        <dbReference type="ARBA" id="ARBA00022741"/>
    </source>
</evidence>
<evidence type="ECO:0000256" key="2">
    <source>
        <dbReference type="ARBA" id="ARBA00022840"/>
    </source>
</evidence>
<evidence type="ECO:0000256" key="5">
    <source>
        <dbReference type="ARBA" id="ARBA00023163"/>
    </source>
</evidence>
<dbReference type="GO" id="GO:0006355">
    <property type="term" value="P:regulation of DNA-templated transcription"/>
    <property type="evidence" value="ECO:0007669"/>
    <property type="project" value="InterPro"/>
</dbReference>
<accession>A0A250IM24</accession>
<dbReference type="GO" id="GO:0003677">
    <property type="term" value="F:DNA binding"/>
    <property type="evidence" value="ECO:0007669"/>
    <property type="project" value="UniProtKB-KW"/>
</dbReference>
<proteinExistence type="predicted"/>
<dbReference type="InterPro" id="IPR002078">
    <property type="entry name" value="Sigma_54_int"/>
</dbReference>
<organism evidence="7 8">
    <name type="scientific">Melittangium boletus DSM 14713</name>
    <dbReference type="NCBI Taxonomy" id="1294270"/>
    <lineage>
        <taxon>Bacteria</taxon>
        <taxon>Pseudomonadati</taxon>
        <taxon>Myxococcota</taxon>
        <taxon>Myxococcia</taxon>
        <taxon>Myxococcales</taxon>
        <taxon>Cystobacterineae</taxon>
        <taxon>Archangiaceae</taxon>
        <taxon>Melittangium</taxon>
    </lineage>
</organism>
<protein>
    <submittedName>
        <fullName evidence="7">AAA family ATPase</fullName>
    </submittedName>
</protein>
<dbReference type="Pfam" id="PF25601">
    <property type="entry name" value="AAA_lid_14"/>
    <property type="match status" value="1"/>
</dbReference>
<dbReference type="Gene3D" id="3.40.50.300">
    <property type="entry name" value="P-loop containing nucleotide triphosphate hydrolases"/>
    <property type="match status" value="1"/>
</dbReference>
<dbReference type="SUPFAM" id="SSF52540">
    <property type="entry name" value="P-loop containing nucleoside triphosphate hydrolases"/>
    <property type="match status" value="1"/>
</dbReference>
<dbReference type="InterPro" id="IPR025944">
    <property type="entry name" value="Sigma_54_int_dom_CS"/>
</dbReference>
<dbReference type="PANTHER" id="PTHR32071">
    <property type="entry name" value="TRANSCRIPTIONAL REGULATORY PROTEIN"/>
    <property type="match status" value="1"/>
</dbReference>
<dbReference type="InterPro" id="IPR003593">
    <property type="entry name" value="AAA+_ATPase"/>
</dbReference>
<dbReference type="EMBL" id="CP022163">
    <property type="protein sequence ID" value="ATB32804.1"/>
    <property type="molecule type" value="Genomic_DNA"/>
</dbReference>
<evidence type="ECO:0000256" key="3">
    <source>
        <dbReference type="ARBA" id="ARBA00023015"/>
    </source>
</evidence>
<dbReference type="SMART" id="SM00382">
    <property type="entry name" value="AAA"/>
    <property type="match status" value="1"/>
</dbReference>
<evidence type="ECO:0000259" key="6">
    <source>
        <dbReference type="PROSITE" id="PS50045"/>
    </source>
</evidence>
<keyword evidence="5" id="KW-0804">Transcription</keyword>
<keyword evidence="3" id="KW-0805">Transcription regulation</keyword>
<dbReference type="InterPro" id="IPR025943">
    <property type="entry name" value="Sigma_54_int_dom_ATP-bd_2"/>
</dbReference>
<evidence type="ECO:0000313" key="8">
    <source>
        <dbReference type="Proteomes" id="UP000217289"/>
    </source>
</evidence>
<dbReference type="AlphaFoldDB" id="A0A250IM24"/>
<dbReference type="InterPro" id="IPR058031">
    <property type="entry name" value="AAA_lid_NorR"/>
</dbReference>
<keyword evidence="2" id="KW-0067">ATP-binding</keyword>
<dbReference type="GO" id="GO:0005524">
    <property type="term" value="F:ATP binding"/>
    <property type="evidence" value="ECO:0007669"/>
    <property type="project" value="UniProtKB-KW"/>
</dbReference>
<reference evidence="7 8" key="1">
    <citation type="submission" date="2017-06" db="EMBL/GenBank/DDBJ databases">
        <authorList>
            <person name="Kim H.J."/>
            <person name="Triplett B.A."/>
        </authorList>
    </citation>
    <scope>NUCLEOTIDE SEQUENCE [LARGE SCALE GENOMIC DNA]</scope>
    <source>
        <strain evidence="7 8">DSM 14713</strain>
    </source>
</reference>
<evidence type="ECO:0000313" key="7">
    <source>
        <dbReference type="EMBL" id="ATB32804.1"/>
    </source>
</evidence>